<dbReference type="PANTHER" id="PTHR43029">
    <property type="entry name" value="AMMONIUM TRANSPORTER MEP2"/>
    <property type="match status" value="1"/>
</dbReference>
<comment type="caution">
    <text evidence="12">The sequence shown here is derived from an EMBL/GenBank/DDBJ whole genome shotgun (WGS) entry which is preliminary data.</text>
</comment>
<keyword evidence="5 9" id="KW-1133">Transmembrane helix</keyword>
<keyword evidence="14" id="KW-1185">Reference proteome</keyword>
<dbReference type="GO" id="GO:0008519">
    <property type="term" value="F:ammonium channel activity"/>
    <property type="evidence" value="ECO:0007669"/>
    <property type="project" value="InterPro"/>
</dbReference>
<dbReference type="EMBL" id="QOHO01000020">
    <property type="protein sequence ID" value="RFZ79666.1"/>
    <property type="molecule type" value="Genomic_DNA"/>
</dbReference>
<keyword evidence="4 9" id="KW-0812">Transmembrane</keyword>
<evidence type="ECO:0000256" key="2">
    <source>
        <dbReference type="ARBA" id="ARBA00005887"/>
    </source>
</evidence>
<organism evidence="12 13">
    <name type="scientific">Lacrimispora amygdalina</name>
    <dbReference type="NCBI Taxonomy" id="253257"/>
    <lineage>
        <taxon>Bacteria</taxon>
        <taxon>Bacillati</taxon>
        <taxon>Bacillota</taxon>
        <taxon>Clostridia</taxon>
        <taxon>Lachnospirales</taxon>
        <taxon>Lachnospiraceae</taxon>
        <taxon>Lacrimispora</taxon>
    </lineage>
</organism>
<dbReference type="SUPFAM" id="SSF111352">
    <property type="entry name" value="Ammonium transporter"/>
    <property type="match status" value="1"/>
</dbReference>
<dbReference type="InterPro" id="IPR029020">
    <property type="entry name" value="Ammonium/urea_transptr"/>
</dbReference>
<evidence type="ECO:0000256" key="4">
    <source>
        <dbReference type="ARBA" id="ARBA00022692"/>
    </source>
</evidence>
<dbReference type="EMBL" id="BRPJ01000102">
    <property type="protein sequence ID" value="GLB33094.1"/>
    <property type="molecule type" value="Genomic_DNA"/>
</dbReference>
<feature type="transmembrane region" description="Helical" evidence="9">
    <location>
        <begin position="278"/>
        <end position="296"/>
    </location>
</feature>
<dbReference type="AlphaFoldDB" id="A0A3E2NF95"/>
<accession>A0A3E2NF95</accession>
<dbReference type="Gene3D" id="1.10.3430.10">
    <property type="entry name" value="Ammonium transporter AmtB like domains"/>
    <property type="match status" value="1"/>
</dbReference>
<keyword evidence="3 9" id="KW-0813">Transport</keyword>
<evidence type="ECO:0000256" key="7">
    <source>
        <dbReference type="ARBA" id="ARBA00023177"/>
    </source>
</evidence>
<proteinExistence type="inferred from homology"/>
<comment type="subcellular location">
    <subcellularLocation>
        <location evidence="9">Cell membrane</location>
        <topology evidence="9">Multi-pass membrane protein</topology>
    </subcellularLocation>
    <subcellularLocation>
        <location evidence="1">Membrane</location>
        <topology evidence="1">Multi-pass membrane protein</topology>
    </subcellularLocation>
</comment>
<evidence type="ECO:0000256" key="5">
    <source>
        <dbReference type="ARBA" id="ARBA00022989"/>
    </source>
</evidence>
<dbReference type="NCBIfam" id="TIGR00836">
    <property type="entry name" value="amt"/>
    <property type="match status" value="1"/>
</dbReference>
<protein>
    <recommendedName>
        <fullName evidence="8 9">Ammonium transporter</fullName>
    </recommendedName>
</protein>
<feature type="transmembrane region" description="Helical" evidence="9">
    <location>
        <begin position="224"/>
        <end position="245"/>
    </location>
</feature>
<comment type="similarity">
    <text evidence="2 9">Belongs to the ammonia transporter channel (TC 1.A.11.2) family.</text>
</comment>
<dbReference type="OrthoDB" id="9814202at2"/>
<keyword evidence="7 9" id="KW-0924">Ammonia transport</keyword>
<evidence type="ECO:0000256" key="9">
    <source>
        <dbReference type="RuleBase" id="RU362002"/>
    </source>
</evidence>
<feature type="transmembrane region" description="Helical" evidence="9">
    <location>
        <begin position="125"/>
        <end position="151"/>
    </location>
</feature>
<dbReference type="Proteomes" id="UP000260680">
    <property type="component" value="Unassembled WGS sequence"/>
</dbReference>
<dbReference type="RefSeq" id="WP_117416319.1">
    <property type="nucleotide sequence ID" value="NZ_BRPJ01000102.1"/>
</dbReference>
<feature type="transmembrane region" description="Helical" evidence="9">
    <location>
        <begin position="163"/>
        <end position="180"/>
    </location>
</feature>
<evidence type="ECO:0000256" key="6">
    <source>
        <dbReference type="ARBA" id="ARBA00023136"/>
    </source>
</evidence>
<dbReference type="PANTHER" id="PTHR43029:SF10">
    <property type="entry name" value="AMMONIUM TRANSPORTER MEP2"/>
    <property type="match status" value="1"/>
</dbReference>
<gene>
    <name evidence="11" type="primary">nrgA</name>
    <name evidence="12" type="ORF">DS742_07205</name>
    <name evidence="11" type="ORF">LAD12857_50170</name>
</gene>
<dbReference type="InterPro" id="IPR001905">
    <property type="entry name" value="Ammonium_transpt"/>
</dbReference>
<dbReference type="InterPro" id="IPR018047">
    <property type="entry name" value="Ammonium_transpt_CS"/>
</dbReference>
<evidence type="ECO:0000259" key="10">
    <source>
        <dbReference type="Pfam" id="PF00909"/>
    </source>
</evidence>
<dbReference type="PROSITE" id="PS01219">
    <property type="entry name" value="AMMONIUM_TRANSP"/>
    <property type="match status" value="1"/>
</dbReference>
<feature type="transmembrane region" description="Helical" evidence="9">
    <location>
        <begin position="91"/>
        <end position="113"/>
    </location>
</feature>
<feature type="transmembrane region" description="Helical" evidence="9">
    <location>
        <begin position="6"/>
        <end position="27"/>
    </location>
</feature>
<reference evidence="11 14" key="2">
    <citation type="journal article" date="2024" name="Int. J. Syst. Evol. Microbiol.">
        <title>Lacrimispora brassicae sp. nov. isolated from fermented cabbage, and proposal of Clostridium indicum Gundawar et al. 2019 and Clostridium methoxybenzovorans Mechichi et al. 1999 as heterotypic synonyms of Lacrimispora amygdalina (Parshina et al. 2003) Haas and Blanchard 2020 and Lacrimispora indolis (McClung and McCoy 1957) Haas and Blanchard 2020, respectively.</title>
        <authorList>
            <person name="Kobayashi H."/>
            <person name="Tanizawa Y."/>
            <person name="Sakamoto M."/>
            <person name="Ohkuma M."/>
            <person name="Tohno M."/>
        </authorList>
    </citation>
    <scope>NUCLEOTIDE SEQUENCE [LARGE SCALE GENOMIC DNA]</scope>
    <source>
        <strain evidence="11 14">DSM 12857</strain>
    </source>
</reference>
<evidence type="ECO:0000256" key="1">
    <source>
        <dbReference type="ARBA" id="ARBA00004141"/>
    </source>
</evidence>
<feature type="domain" description="Ammonium transporter AmtB-like" evidence="10">
    <location>
        <begin position="8"/>
        <end position="404"/>
    </location>
</feature>
<feature type="transmembrane region" description="Helical" evidence="9">
    <location>
        <begin position="308"/>
        <end position="330"/>
    </location>
</feature>
<evidence type="ECO:0000313" key="13">
    <source>
        <dbReference type="Proteomes" id="UP000260680"/>
    </source>
</evidence>
<evidence type="ECO:0000313" key="14">
    <source>
        <dbReference type="Proteomes" id="UP001419084"/>
    </source>
</evidence>
<dbReference type="GO" id="GO:0005886">
    <property type="term" value="C:plasma membrane"/>
    <property type="evidence" value="ECO:0007669"/>
    <property type="project" value="UniProtKB-SubCell"/>
</dbReference>
<evidence type="ECO:0000313" key="11">
    <source>
        <dbReference type="EMBL" id="GLB33094.1"/>
    </source>
</evidence>
<keyword evidence="6 9" id="KW-0472">Membrane</keyword>
<evidence type="ECO:0000256" key="3">
    <source>
        <dbReference type="ARBA" id="ARBA00022448"/>
    </source>
</evidence>
<feature type="transmembrane region" description="Helical" evidence="9">
    <location>
        <begin position="254"/>
        <end position="272"/>
    </location>
</feature>
<name>A0A3E2NF95_9FIRM</name>
<reference evidence="12 13" key="1">
    <citation type="submission" date="2018-07" db="EMBL/GenBank/DDBJ databases">
        <title>New species, Clostridium PI-S10-A1B.</title>
        <authorList>
            <person name="Krishna G."/>
            <person name="Summeta K."/>
            <person name="Shikha S."/>
            <person name="Prabhu P.B."/>
            <person name="Suresh K."/>
        </authorList>
    </citation>
    <scope>NUCLEOTIDE SEQUENCE [LARGE SCALE GENOMIC DNA]</scope>
    <source>
        <strain evidence="12 13">PI-S10-A1B</strain>
    </source>
</reference>
<feature type="transmembrane region" description="Helical" evidence="9">
    <location>
        <begin position="192"/>
        <end position="212"/>
    </location>
</feature>
<feature type="transmembrane region" description="Helical" evidence="9">
    <location>
        <begin position="350"/>
        <end position="379"/>
    </location>
</feature>
<dbReference type="Pfam" id="PF00909">
    <property type="entry name" value="Ammonium_transp"/>
    <property type="match status" value="1"/>
</dbReference>
<dbReference type="Proteomes" id="UP001419084">
    <property type="component" value="Unassembled WGS sequence"/>
</dbReference>
<evidence type="ECO:0000313" key="12">
    <source>
        <dbReference type="EMBL" id="RFZ79666.1"/>
    </source>
</evidence>
<sequence length="411" mass="43629">MDHGDISWMLISSALVLLMTPGLAFFYGGMVKRKSVINMMMSSAIMMGIGSVMWVLIGFSLSFSGDIGGVIGNLNWFGLNFDTLTDVTFPYPNTLIFAIFQMMFAVISPALITGAVAERMKFSSLVIFMVLWSLLIYYPLAHMVWGGGLLFQMGSVDFAGGDVVHISSGVSALVLSVLLGKRKNLGKAPYHPHNVPFVFLGAALLWFGWFGFNGGSALGANELAAHAFITTNTAAASAMLSWILVEMLKNGKPTLVGTSTGLVIGLVAITPGAGYVPIWSAVIIGALVSPICYFFISKVKPKFQYDDALDVFGCHGIGGIWGGIATGIFASKNINPALPYDGLVYCEIQLFFRQIAAIAITILIAVAGTLIAAGIASVITKGIKVSGRAEMIGLDTSEHGETAYPAFNGMD</sequence>
<evidence type="ECO:0000256" key="8">
    <source>
        <dbReference type="ARBA" id="ARBA00050025"/>
    </source>
</evidence>
<dbReference type="InterPro" id="IPR024041">
    <property type="entry name" value="NH4_transpt_AmtB-like_dom"/>
</dbReference>